<gene>
    <name evidence="2" type="ORF">HJC23_009927</name>
</gene>
<proteinExistence type="predicted"/>
<dbReference type="AlphaFoldDB" id="A0ABD3P2C1"/>
<dbReference type="Gene3D" id="1.10.579.10">
    <property type="entry name" value="DNA Cyclobutane Dipyrimidine Photolyase, subunit A, domain 3"/>
    <property type="match status" value="1"/>
</dbReference>
<dbReference type="InterPro" id="IPR036134">
    <property type="entry name" value="Crypto/Photolyase_FAD-like_sf"/>
</dbReference>
<dbReference type="PANTHER" id="PTHR10211:SF0">
    <property type="entry name" value="DEOXYRIBODIPYRIMIDINE PHOTO-LYASE"/>
    <property type="match status" value="1"/>
</dbReference>
<dbReference type="PANTHER" id="PTHR10211">
    <property type="entry name" value="DEOXYRIBODIPYRIMIDINE PHOTOLYASE"/>
    <property type="match status" value="1"/>
</dbReference>
<dbReference type="Proteomes" id="UP001516023">
    <property type="component" value="Unassembled WGS sequence"/>
</dbReference>
<protein>
    <recommendedName>
        <fullName evidence="4">Deoxyribodipyrimidine photo-lyase</fullName>
    </recommendedName>
</protein>
<dbReference type="SUPFAM" id="SSF48173">
    <property type="entry name" value="Cryptochrome/photolyase FAD-binding domain"/>
    <property type="match status" value="1"/>
</dbReference>
<feature type="compositionally biased region" description="Basic and acidic residues" evidence="1">
    <location>
        <begin position="86"/>
        <end position="97"/>
    </location>
</feature>
<evidence type="ECO:0000256" key="1">
    <source>
        <dbReference type="SAM" id="MobiDB-lite"/>
    </source>
</evidence>
<evidence type="ECO:0008006" key="4">
    <source>
        <dbReference type="Google" id="ProtNLM"/>
    </source>
</evidence>
<reference evidence="2 3" key="1">
    <citation type="journal article" date="2020" name="G3 (Bethesda)">
        <title>Improved Reference Genome for Cyclotella cryptica CCMP332, a Model for Cell Wall Morphogenesis, Salinity Adaptation, and Lipid Production in Diatoms (Bacillariophyta).</title>
        <authorList>
            <person name="Roberts W.R."/>
            <person name="Downey K.M."/>
            <person name="Ruck E.C."/>
            <person name="Traller J.C."/>
            <person name="Alverson A.J."/>
        </authorList>
    </citation>
    <scope>NUCLEOTIDE SEQUENCE [LARGE SCALE GENOMIC DNA]</scope>
    <source>
        <strain evidence="2 3">CCMP332</strain>
    </source>
</reference>
<sequence>MRMYWAKKILEWTISPSYALATAQYFNDRYAYDGNDPNGFVGVGWSIMGIHDMDSYMNYVGCKRKFKIDSFVARYKGAKENAIKAERAATVERKSESDSLSGKKRKA</sequence>
<keyword evidence="3" id="KW-1185">Reference proteome</keyword>
<organism evidence="2 3">
    <name type="scientific">Cyclotella cryptica</name>
    <dbReference type="NCBI Taxonomy" id="29204"/>
    <lineage>
        <taxon>Eukaryota</taxon>
        <taxon>Sar</taxon>
        <taxon>Stramenopiles</taxon>
        <taxon>Ochrophyta</taxon>
        <taxon>Bacillariophyta</taxon>
        <taxon>Coscinodiscophyceae</taxon>
        <taxon>Thalassiosirophycidae</taxon>
        <taxon>Stephanodiscales</taxon>
        <taxon>Stephanodiscaceae</taxon>
        <taxon>Cyclotella</taxon>
    </lineage>
</organism>
<feature type="region of interest" description="Disordered" evidence="1">
    <location>
        <begin position="86"/>
        <end position="107"/>
    </location>
</feature>
<name>A0ABD3P2C1_9STRA</name>
<dbReference type="EMBL" id="JABMIG020000308">
    <property type="protein sequence ID" value="KAL3781709.1"/>
    <property type="molecule type" value="Genomic_DNA"/>
</dbReference>
<dbReference type="InterPro" id="IPR052219">
    <property type="entry name" value="Photolyase_Class-2"/>
</dbReference>
<comment type="caution">
    <text evidence="2">The sequence shown here is derived from an EMBL/GenBank/DDBJ whole genome shotgun (WGS) entry which is preliminary data.</text>
</comment>
<accession>A0ABD3P2C1</accession>
<evidence type="ECO:0000313" key="2">
    <source>
        <dbReference type="EMBL" id="KAL3781709.1"/>
    </source>
</evidence>
<evidence type="ECO:0000313" key="3">
    <source>
        <dbReference type="Proteomes" id="UP001516023"/>
    </source>
</evidence>